<keyword evidence="3" id="KW-0328">Glycosyltransferase</keyword>
<dbReference type="InterPro" id="IPR029044">
    <property type="entry name" value="Nucleotide-diphossugar_trans"/>
</dbReference>
<evidence type="ECO:0000313" key="7">
    <source>
        <dbReference type="EMBL" id="HIW10242.1"/>
    </source>
</evidence>
<name>A0A9D1QDM2_9BACT</name>
<dbReference type="GO" id="GO:0016757">
    <property type="term" value="F:glycosyltransferase activity"/>
    <property type="evidence" value="ECO:0007669"/>
    <property type="project" value="UniProtKB-KW"/>
</dbReference>
<dbReference type="GO" id="GO:0005886">
    <property type="term" value="C:plasma membrane"/>
    <property type="evidence" value="ECO:0007669"/>
    <property type="project" value="UniProtKB-SubCell"/>
</dbReference>
<evidence type="ECO:0000313" key="8">
    <source>
        <dbReference type="Proteomes" id="UP000823926"/>
    </source>
</evidence>
<evidence type="ECO:0000256" key="3">
    <source>
        <dbReference type="ARBA" id="ARBA00022676"/>
    </source>
</evidence>
<sequence>MVKVSVITVVWNAAAELEKTLSNLAALECTAASLEVIVIDGASTDGTPEVMKRYGDLISYGVSEPDGGLYDAMNKGIRAATGDYLWFVNAGDTVYAPDVLTRIFSGPCPTADIYYGETLVVSPAGKPLGLRKKQLPHGGLTWHSLLRGMVVCHQSFIVRRSIAPLYNTDQYRLAADIDWVIECLKRASTVENTGLILSCFTTGGVSTRRRRASLRERWHIMCSHYGLFRTLWAHVIFVCDLLRDKLLRRPPYRPYP</sequence>
<organism evidence="7 8">
    <name type="scientific">Candidatus Rikenella faecigallinarum</name>
    <dbReference type="NCBI Taxonomy" id="2838745"/>
    <lineage>
        <taxon>Bacteria</taxon>
        <taxon>Pseudomonadati</taxon>
        <taxon>Bacteroidota</taxon>
        <taxon>Bacteroidia</taxon>
        <taxon>Bacteroidales</taxon>
        <taxon>Rikenellaceae</taxon>
        <taxon>Rikenella</taxon>
    </lineage>
</organism>
<evidence type="ECO:0000256" key="1">
    <source>
        <dbReference type="ARBA" id="ARBA00004236"/>
    </source>
</evidence>
<dbReference type="EMBL" id="DXHL01000008">
    <property type="protein sequence ID" value="HIW10242.1"/>
    <property type="molecule type" value="Genomic_DNA"/>
</dbReference>
<evidence type="ECO:0000259" key="6">
    <source>
        <dbReference type="Pfam" id="PF00535"/>
    </source>
</evidence>
<reference evidence="7" key="2">
    <citation type="submission" date="2021-04" db="EMBL/GenBank/DDBJ databases">
        <authorList>
            <person name="Gilroy R."/>
        </authorList>
    </citation>
    <scope>NUCLEOTIDE SEQUENCE</scope>
    <source>
        <strain evidence="7">ChiBcec15-1070</strain>
    </source>
</reference>
<evidence type="ECO:0000256" key="5">
    <source>
        <dbReference type="ARBA" id="ARBA00023136"/>
    </source>
</evidence>
<protein>
    <submittedName>
        <fullName evidence="7">Glycosyltransferase</fullName>
    </submittedName>
</protein>
<dbReference type="SUPFAM" id="SSF53448">
    <property type="entry name" value="Nucleotide-diphospho-sugar transferases"/>
    <property type="match status" value="1"/>
</dbReference>
<dbReference type="Proteomes" id="UP000823926">
    <property type="component" value="Unassembled WGS sequence"/>
</dbReference>
<dbReference type="Pfam" id="PF00535">
    <property type="entry name" value="Glycos_transf_2"/>
    <property type="match status" value="1"/>
</dbReference>
<evidence type="ECO:0000256" key="4">
    <source>
        <dbReference type="ARBA" id="ARBA00022679"/>
    </source>
</evidence>
<evidence type="ECO:0000256" key="2">
    <source>
        <dbReference type="ARBA" id="ARBA00022475"/>
    </source>
</evidence>
<comment type="subcellular location">
    <subcellularLocation>
        <location evidence="1">Cell membrane</location>
    </subcellularLocation>
</comment>
<reference evidence="7" key="1">
    <citation type="journal article" date="2021" name="PeerJ">
        <title>Extensive microbial diversity within the chicken gut microbiome revealed by metagenomics and culture.</title>
        <authorList>
            <person name="Gilroy R."/>
            <person name="Ravi A."/>
            <person name="Getino M."/>
            <person name="Pursley I."/>
            <person name="Horton D.L."/>
            <person name="Alikhan N.F."/>
            <person name="Baker D."/>
            <person name="Gharbi K."/>
            <person name="Hall N."/>
            <person name="Watson M."/>
            <person name="Adriaenssens E.M."/>
            <person name="Foster-Nyarko E."/>
            <person name="Jarju S."/>
            <person name="Secka A."/>
            <person name="Antonio M."/>
            <person name="Oren A."/>
            <person name="Chaudhuri R.R."/>
            <person name="La Ragione R."/>
            <person name="Hildebrand F."/>
            <person name="Pallen M.J."/>
        </authorList>
    </citation>
    <scope>NUCLEOTIDE SEQUENCE</scope>
    <source>
        <strain evidence="7">ChiBcec15-1070</strain>
    </source>
</reference>
<keyword evidence="5" id="KW-0472">Membrane</keyword>
<dbReference type="AlphaFoldDB" id="A0A9D1QDM2"/>
<comment type="caution">
    <text evidence="7">The sequence shown here is derived from an EMBL/GenBank/DDBJ whole genome shotgun (WGS) entry which is preliminary data.</text>
</comment>
<keyword evidence="4" id="KW-0808">Transferase</keyword>
<dbReference type="PANTHER" id="PTHR43646:SF2">
    <property type="entry name" value="GLYCOSYLTRANSFERASE 2-LIKE DOMAIN-CONTAINING PROTEIN"/>
    <property type="match status" value="1"/>
</dbReference>
<keyword evidence="2" id="KW-1003">Cell membrane</keyword>
<dbReference type="Gene3D" id="3.90.550.10">
    <property type="entry name" value="Spore Coat Polysaccharide Biosynthesis Protein SpsA, Chain A"/>
    <property type="match status" value="1"/>
</dbReference>
<feature type="domain" description="Glycosyltransferase 2-like" evidence="6">
    <location>
        <begin position="5"/>
        <end position="160"/>
    </location>
</feature>
<dbReference type="PANTHER" id="PTHR43646">
    <property type="entry name" value="GLYCOSYLTRANSFERASE"/>
    <property type="match status" value="1"/>
</dbReference>
<dbReference type="InterPro" id="IPR001173">
    <property type="entry name" value="Glyco_trans_2-like"/>
</dbReference>
<proteinExistence type="predicted"/>
<gene>
    <name evidence="7" type="ORF">H9888_01955</name>
</gene>
<dbReference type="CDD" id="cd06433">
    <property type="entry name" value="GT_2_WfgS_like"/>
    <property type="match status" value="1"/>
</dbReference>
<accession>A0A9D1QDM2</accession>